<feature type="signal peptide" evidence="2">
    <location>
        <begin position="1"/>
        <end position="19"/>
    </location>
</feature>
<dbReference type="Proteomes" id="UP000799118">
    <property type="component" value="Unassembled WGS sequence"/>
</dbReference>
<dbReference type="Gene3D" id="3.40.390.10">
    <property type="entry name" value="Collagenase (Catalytic Domain)"/>
    <property type="match status" value="1"/>
</dbReference>
<evidence type="ECO:0000256" key="1">
    <source>
        <dbReference type="SAM" id="MobiDB-lite"/>
    </source>
</evidence>
<dbReference type="EMBL" id="ML769999">
    <property type="protein sequence ID" value="KAE9385327.1"/>
    <property type="molecule type" value="Genomic_DNA"/>
</dbReference>
<gene>
    <name evidence="3" type="ORF">BT96DRAFT_596980</name>
</gene>
<dbReference type="AlphaFoldDB" id="A0A6A4GIW8"/>
<dbReference type="GO" id="GO:0008237">
    <property type="term" value="F:metallopeptidase activity"/>
    <property type="evidence" value="ECO:0007669"/>
    <property type="project" value="InterPro"/>
</dbReference>
<feature type="chain" id="PRO_5025337124" description="Lysine-specific metallo-endopeptidase domain-containing protein" evidence="2">
    <location>
        <begin position="20"/>
        <end position="363"/>
    </location>
</feature>
<proteinExistence type="predicted"/>
<keyword evidence="4" id="KW-1185">Reference proteome</keyword>
<evidence type="ECO:0008006" key="5">
    <source>
        <dbReference type="Google" id="ProtNLM"/>
    </source>
</evidence>
<protein>
    <recommendedName>
        <fullName evidence="5">Lysine-specific metallo-endopeptidase domain-containing protein</fullName>
    </recommendedName>
</protein>
<reference evidence="3" key="1">
    <citation type="journal article" date="2019" name="Environ. Microbiol.">
        <title>Fungal ecological strategies reflected in gene transcription - a case study of two litter decomposers.</title>
        <authorList>
            <person name="Barbi F."/>
            <person name="Kohler A."/>
            <person name="Barry K."/>
            <person name="Baskaran P."/>
            <person name="Daum C."/>
            <person name="Fauchery L."/>
            <person name="Ihrmark K."/>
            <person name="Kuo A."/>
            <person name="LaButti K."/>
            <person name="Lipzen A."/>
            <person name="Morin E."/>
            <person name="Grigoriev I.V."/>
            <person name="Henrissat B."/>
            <person name="Lindahl B."/>
            <person name="Martin F."/>
        </authorList>
    </citation>
    <scope>NUCLEOTIDE SEQUENCE</scope>
    <source>
        <strain evidence="3">JB14</strain>
    </source>
</reference>
<accession>A0A6A4GIW8</accession>
<organism evidence="3 4">
    <name type="scientific">Gymnopus androsaceus JB14</name>
    <dbReference type="NCBI Taxonomy" id="1447944"/>
    <lineage>
        <taxon>Eukaryota</taxon>
        <taxon>Fungi</taxon>
        <taxon>Dikarya</taxon>
        <taxon>Basidiomycota</taxon>
        <taxon>Agaricomycotina</taxon>
        <taxon>Agaricomycetes</taxon>
        <taxon>Agaricomycetidae</taxon>
        <taxon>Agaricales</taxon>
        <taxon>Marasmiineae</taxon>
        <taxon>Omphalotaceae</taxon>
        <taxon>Gymnopus</taxon>
    </lineage>
</organism>
<dbReference type="SUPFAM" id="SSF55486">
    <property type="entry name" value="Metalloproteases ('zincins'), catalytic domain"/>
    <property type="match status" value="1"/>
</dbReference>
<evidence type="ECO:0000313" key="3">
    <source>
        <dbReference type="EMBL" id="KAE9385327.1"/>
    </source>
</evidence>
<dbReference type="OrthoDB" id="3067665at2759"/>
<keyword evidence="2" id="KW-0732">Signal</keyword>
<evidence type="ECO:0000256" key="2">
    <source>
        <dbReference type="SAM" id="SignalP"/>
    </source>
</evidence>
<dbReference type="InterPro" id="IPR024079">
    <property type="entry name" value="MetalloPept_cat_dom_sf"/>
</dbReference>
<sequence length="363" mass="39868">MHFAKGVTCLVLLVLGVRAAPGTKRPVSISGEASTAKQPKPLAESPQPSRPKLLPKPNSLVGKLTVIDGSCRPTTARFVQVEQALSDAYDIVEVGQRINSEDTAFTNYFVLNTPSAKKVVQAEEEEDDKAKLRSAVLASSPERKPEKLVPNMATSIVTGGGTNKQIHVRCPTPEVCGTSNRVAFVRPDEAAINLCEGFFARNPVSHAWKPFNLDASGYGWCRPPYLLTNFLTRAEIILHEMTHIKLIASHALALSGLAEGEKFDASKPVANQWFAQDIYDHADENDANNKDTYDVPWVAARTLAQRWIAYIAHLAKPEKAKAPLNPPPFGTADNAESYATAFIEYFFYVKCKAFKFDPKKITL</sequence>
<evidence type="ECO:0000313" key="4">
    <source>
        <dbReference type="Proteomes" id="UP000799118"/>
    </source>
</evidence>
<name>A0A6A4GIW8_9AGAR</name>
<feature type="region of interest" description="Disordered" evidence="1">
    <location>
        <begin position="25"/>
        <end position="57"/>
    </location>
</feature>